<dbReference type="AlphaFoldDB" id="A0A2P2BY31"/>
<evidence type="ECO:0000313" key="2">
    <source>
        <dbReference type="EMBL" id="CUR54654.1"/>
    </source>
</evidence>
<accession>A0A2P2BY31</accession>
<protein>
    <submittedName>
        <fullName evidence="2">Uncharacterized protein</fullName>
    </submittedName>
</protein>
<organism evidence="2">
    <name type="scientific">metagenome</name>
    <dbReference type="NCBI Taxonomy" id="256318"/>
    <lineage>
        <taxon>unclassified sequences</taxon>
        <taxon>metagenomes</taxon>
    </lineage>
</organism>
<feature type="region of interest" description="Disordered" evidence="1">
    <location>
        <begin position="48"/>
        <end position="78"/>
    </location>
</feature>
<reference evidence="2" key="1">
    <citation type="submission" date="2015-08" db="EMBL/GenBank/DDBJ databases">
        <authorList>
            <person name="Babu N.S."/>
            <person name="Beckwith C.J."/>
            <person name="Beseler K.G."/>
            <person name="Brison A."/>
            <person name="Carone J.V."/>
            <person name="Caskin T.P."/>
            <person name="Diamond M."/>
            <person name="Durham M.E."/>
            <person name="Foxe J.M."/>
            <person name="Go M."/>
            <person name="Henderson B.A."/>
            <person name="Jones I.B."/>
            <person name="McGettigan J.A."/>
            <person name="Micheletti S.J."/>
            <person name="Nasrallah M.E."/>
            <person name="Ortiz D."/>
            <person name="Piller C.R."/>
            <person name="Privatt S.R."/>
            <person name="Schneider S.L."/>
            <person name="Sharp S."/>
            <person name="Smith T.C."/>
            <person name="Stanton J.D."/>
            <person name="Ullery H.E."/>
            <person name="Wilson R.J."/>
            <person name="Serrano M.G."/>
            <person name="Buck G."/>
            <person name="Lee V."/>
            <person name="Wang Y."/>
            <person name="Carvalho R."/>
            <person name="Voegtly L."/>
            <person name="Shi R."/>
            <person name="Duckworth R."/>
            <person name="Johnson A."/>
            <person name="Loviza R."/>
            <person name="Walstead R."/>
            <person name="Shah Z."/>
            <person name="Kiflezghi M."/>
            <person name="Wade K."/>
            <person name="Ball S.L."/>
            <person name="Bradley K.W."/>
            <person name="Asai D.J."/>
            <person name="Bowman C.A."/>
            <person name="Russell D.A."/>
            <person name="Pope W.H."/>
            <person name="Jacobs-Sera D."/>
            <person name="Hendrix R.W."/>
            <person name="Hatfull G.F."/>
        </authorList>
    </citation>
    <scope>NUCLEOTIDE SEQUENCE</scope>
</reference>
<proteinExistence type="predicted"/>
<sequence>MIVNTNDMETGSVMLHLNLGRPNQPSFVLVIRNDHCYRLDVNQPHREFPGTHIQWQGDSMDDERTRDARQEFPPIPKDGVVHGEEYAATFRAFAKYLNIDTSAMQWVDPPERSAL</sequence>
<name>A0A2P2BY31_9ZZZZ</name>
<evidence type="ECO:0000256" key="1">
    <source>
        <dbReference type="SAM" id="MobiDB-lite"/>
    </source>
</evidence>
<gene>
    <name evidence="2" type="ORF">NOCA2210004</name>
</gene>
<dbReference type="EMBL" id="CZKA01000014">
    <property type="protein sequence ID" value="CUR54654.1"/>
    <property type="molecule type" value="Genomic_DNA"/>
</dbReference>